<keyword evidence="1" id="KW-0813">Transport</keyword>
<dbReference type="InterPro" id="IPR036249">
    <property type="entry name" value="Thioredoxin-like_sf"/>
</dbReference>
<protein>
    <submittedName>
        <fullName evidence="8">Thioredoxin (TrxA)</fullName>
    </submittedName>
</protein>
<keyword evidence="3 6" id="KW-1015">Disulfide bond</keyword>
<proteinExistence type="predicted"/>
<dbReference type="InterPro" id="IPR017937">
    <property type="entry name" value="Thioredoxin_CS"/>
</dbReference>
<keyword evidence="2" id="KW-0249">Electron transport</keyword>
<organism evidence="8">
    <name type="scientific">uncultured marine thaumarchaeote KM3_65_A09</name>
    <dbReference type="NCBI Taxonomy" id="1456223"/>
    <lineage>
        <taxon>Archaea</taxon>
        <taxon>Nitrososphaerota</taxon>
        <taxon>environmental samples</taxon>
    </lineage>
</organism>
<feature type="site" description="Contributes to redox potential value" evidence="5">
    <location>
        <position position="34"/>
    </location>
</feature>
<reference evidence="8" key="1">
    <citation type="journal article" date="2014" name="Genome Biol. Evol.">
        <title>Pangenome evidence for extensive interdomain horizontal transfer affecting lineage core and shell genes in uncultured planktonic thaumarchaeota and euryarchaeota.</title>
        <authorList>
            <person name="Deschamps P."/>
            <person name="Zivanovic Y."/>
            <person name="Moreira D."/>
            <person name="Rodriguez-Valera F."/>
            <person name="Lopez-Garcia P."/>
        </authorList>
    </citation>
    <scope>NUCLEOTIDE SEQUENCE</scope>
</reference>
<dbReference type="InterPro" id="IPR013766">
    <property type="entry name" value="Thioredoxin_domain"/>
</dbReference>
<accession>A0A075HJ36</accession>
<feature type="site" description="Contributes to redox potential value" evidence="5">
    <location>
        <position position="42"/>
    </location>
</feature>
<dbReference type="SUPFAM" id="SSF52833">
    <property type="entry name" value="Thioredoxin-like"/>
    <property type="match status" value="1"/>
</dbReference>
<dbReference type="NCBIfam" id="TIGR01068">
    <property type="entry name" value="thioredoxin"/>
    <property type="match status" value="1"/>
</dbReference>
<name>A0A075HJ36_9ARCH</name>
<evidence type="ECO:0000313" key="8">
    <source>
        <dbReference type="EMBL" id="AIF13928.1"/>
    </source>
</evidence>
<dbReference type="PROSITE" id="PS51352">
    <property type="entry name" value="THIOREDOXIN_2"/>
    <property type="match status" value="1"/>
</dbReference>
<dbReference type="PIRSF" id="PIRSF000077">
    <property type="entry name" value="Thioredoxin"/>
    <property type="match status" value="1"/>
</dbReference>
<keyword evidence="4 6" id="KW-0676">Redox-active center</keyword>
<dbReference type="GO" id="GO:0015035">
    <property type="term" value="F:protein-disulfide reductase activity"/>
    <property type="evidence" value="ECO:0007669"/>
    <property type="project" value="InterPro"/>
</dbReference>
<feature type="site" description="Contributes to redox potential value" evidence="5">
    <location>
        <position position="41"/>
    </location>
</feature>
<dbReference type="AlphaFoldDB" id="A0A075HJ36"/>
<dbReference type="InterPro" id="IPR005746">
    <property type="entry name" value="Thioredoxin"/>
</dbReference>
<feature type="active site" description="Nucleophile" evidence="5">
    <location>
        <position position="43"/>
    </location>
</feature>
<dbReference type="Pfam" id="PF00085">
    <property type="entry name" value="Thioredoxin"/>
    <property type="match status" value="1"/>
</dbReference>
<dbReference type="PRINTS" id="PR00421">
    <property type="entry name" value="THIOREDOXIN"/>
</dbReference>
<dbReference type="PROSITE" id="PS00194">
    <property type="entry name" value="THIOREDOXIN_1"/>
    <property type="match status" value="1"/>
</dbReference>
<dbReference type="Gene3D" id="3.40.30.10">
    <property type="entry name" value="Glutaredoxin"/>
    <property type="match status" value="1"/>
</dbReference>
<sequence>MIFFDNIIMSVSKVSDLKTWEIDVVNSPVPVFVDFWAEWCGPCRMVGPVVEELSGDYDGKIKFVKVNVDEANALASKYNVFSIPTLIIFNKGEIIAQQVGAASKETYKNMIDKAIENI</sequence>
<evidence type="ECO:0000256" key="1">
    <source>
        <dbReference type="ARBA" id="ARBA00022448"/>
    </source>
</evidence>
<evidence type="ECO:0000259" key="7">
    <source>
        <dbReference type="PROSITE" id="PS51352"/>
    </source>
</evidence>
<evidence type="ECO:0000256" key="5">
    <source>
        <dbReference type="PIRSR" id="PIRSR000077-1"/>
    </source>
</evidence>
<evidence type="ECO:0000256" key="6">
    <source>
        <dbReference type="PIRSR" id="PIRSR000077-4"/>
    </source>
</evidence>
<dbReference type="EMBL" id="KF900987">
    <property type="protein sequence ID" value="AIF13928.1"/>
    <property type="molecule type" value="Genomic_DNA"/>
</dbReference>
<gene>
    <name evidence="8" type="primary">trxA</name>
</gene>
<dbReference type="PANTHER" id="PTHR45663:SF11">
    <property type="entry name" value="GEO12009P1"/>
    <property type="match status" value="1"/>
</dbReference>
<evidence type="ECO:0000256" key="3">
    <source>
        <dbReference type="ARBA" id="ARBA00023157"/>
    </source>
</evidence>
<feature type="disulfide bond" description="Redox-active" evidence="6">
    <location>
        <begin position="40"/>
        <end position="43"/>
    </location>
</feature>
<evidence type="ECO:0000256" key="2">
    <source>
        <dbReference type="ARBA" id="ARBA00022982"/>
    </source>
</evidence>
<dbReference type="FunFam" id="3.40.30.10:FF:000001">
    <property type="entry name" value="Thioredoxin"/>
    <property type="match status" value="1"/>
</dbReference>
<evidence type="ECO:0000256" key="4">
    <source>
        <dbReference type="ARBA" id="ARBA00023284"/>
    </source>
</evidence>
<dbReference type="PANTHER" id="PTHR45663">
    <property type="entry name" value="GEO12009P1"/>
    <property type="match status" value="1"/>
</dbReference>
<feature type="domain" description="Thioredoxin" evidence="7">
    <location>
        <begin position="8"/>
        <end position="116"/>
    </location>
</feature>
<feature type="active site" description="Nucleophile" evidence="5">
    <location>
        <position position="40"/>
    </location>
</feature>
<dbReference type="GO" id="GO:0005737">
    <property type="term" value="C:cytoplasm"/>
    <property type="evidence" value="ECO:0007669"/>
    <property type="project" value="TreeGrafter"/>
</dbReference>
<dbReference type="CDD" id="cd02947">
    <property type="entry name" value="TRX_family"/>
    <property type="match status" value="1"/>
</dbReference>